<accession>A0A1H3NZP6</accession>
<protein>
    <submittedName>
        <fullName evidence="1">Uncharacterized protein</fullName>
    </submittedName>
</protein>
<organism evidence="1 2">
    <name type="scientific">Proteiniborus ethanoligenes</name>
    <dbReference type="NCBI Taxonomy" id="415015"/>
    <lineage>
        <taxon>Bacteria</taxon>
        <taxon>Bacillati</taxon>
        <taxon>Bacillota</taxon>
        <taxon>Clostridia</taxon>
        <taxon>Eubacteriales</taxon>
        <taxon>Proteiniborus</taxon>
    </lineage>
</organism>
<name>A0A1H3NZP6_9FIRM</name>
<gene>
    <name evidence="1" type="ORF">SAMN05660462_01308</name>
</gene>
<keyword evidence="2" id="KW-1185">Reference proteome</keyword>
<reference evidence="1 2" key="1">
    <citation type="submission" date="2016-10" db="EMBL/GenBank/DDBJ databases">
        <authorList>
            <person name="de Groot N.N."/>
        </authorList>
    </citation>
    <scope>NUCLEOTIDE SEQUENCE [LARGE SCALE GENOMIC DNA]</scope>
    <source>
        <strain evidence="1 2">DSM 21650</strain>
    </source>
</reference>
<dbReference type="EMBL" id="FNQE01000012">
    <property type="protein sequence ID" value="SDY94356.1"/>
    <property type="molecule type" value="Genomic_DNA"/>
</dbReference>
<dbReference type="RefSeq" id="WP_280140114.1">
    <property type="nucleotide sequence ID" value="NZ_FNQE01000012.1"/>
</dbReference>
<dbReference type="AlphaFoldDB" id="A0A1H3NZP6"/>
<sequence>MINKDDLMGNQTIQNAIVPYVENIHSDKSQKKNEAFYKKYVKR</sequence>
<proteinExistence type="predicted"/>
<dbReference type="Proteomes" id="UP000198625">
    <property type="component" value="Unassembled WGS sequence"/>
</dbReference>
<evidence type="ECO:0000313" key="1">
    <source>
        <dbReference type="EMBL" id="SDY94356.1"/>
    </source>
</evidence>
<evidence type="ECO:0000313" key="2">
    <source>
        <dbReference type="Proteomes" id="UP000198625"/>
    </source>
</evidence>